<keyword evidence="12" id="KW-1185">Reference proteome</keyword>
<evidence type="ECO:0000313" key="12">
    <source>
        <dbReference type="Proteomes" id="UP000669060"/>
    </source>
</evidence>
<comment type="pathway">
    <text evidence="10">Lipid metabolism; phospholipid metabolism.</text>
</comment>
<evidence type="ECO:0000256" key="5">
    <source>
        <dbReference type="ARBA" id="ARBA00023098"/>
    </source>
</evidence>
<dbReference type="NCBIfam" id="TIGR00182">
    <property type="entry name" value="plsX"/>
    <property type="match status" value="1"/>
</dbReference>
<evidence type="ECO:0000256" key="2">
    <source>
        <dbReference type="ARBA" id="ARBA00022490"/>
    </source>
</evidence>
<dbReference type="HAMAP" id="MF_00019">
    <property type="entry name" value="PlsX"/>
    <property type="match status" value="1"/>
</dbReference>
<evidence type="ECO:0000256" key="10">
    <source>
        <dbReference type="HAMAP-Rule" id="MF_00019"/>
    </source>
</evidence>
<keyword evidence="2 10" id="KW-0963">Cytoplasm</keyword>
<reference evidence="11 12" key="1">
    <citation type="submission" date="2020-12" db="EMBL/GenBank/DDBJ databases">
        <title>Pseudomonas schmalbachii sp. nov. isolated from millipede gut.</title>
        <authorList>
            <person name="Shelomi M."/>
        </authorList>
    </citation>
    <scope>NUCLEOTIDE SEQUENCE [LARGE SCALE GENOMIC DNA]</scope>
    <source>
        <strain evidence="11 12">Milli4</strain>
    </source>
</reference>
<protein>
    <recommendedName>
        <fullName evidence="8 10">Phosphate acyltransferase</fullName>
        <ecNumber evidence="8 10">2.3.1.274</ecNumber>
    </recommendedName>
    <alternativeName>
        <fullName evidence="10">Acyl-ACP phosphotransacylase</fullName>
    </alternativeName>
    <alternativeName>
        <fullName evidence="10">Acyl-[acyl-carrier-protein]--phosphate acyltransferase</fullName>
    </alternativeName>
    <alternativeName>
        <fullName evidence="10">Phosphate-acyl-ACP acyltransferase</fullName>
    </alternativeName>
</protein>
<comment type="similarity">
    <text evidence="10">Belongs to the PlsX family.</text>
</comment>
<evidence type="ECO:0000256" key="6">
    <source>
        <dbReference type="ARBA" id="ARBA00023209"/>
    </source>
</evidence>
<evidence type="ECO:0000256" key="9">
    <source>
        <dbReference type="ARBA" id="ARBA00046608"/>
    </source>
</evidence>
<comment type="subcellular location">
    <subcellularLocation>
        <location evidence="10">Cytoplasm</location>
    </subcellularLocation>
    <text evidence="10">Associated with the membrane possibly through PlsY.</text>
</comment>
<dbReference type="EMBL" id="JAELYA010000007">
    <property type="protein sequence ID" value="MBO3277108.1"/>
    <property type="molecule type" value="Genomic_DNA"/>
</dbReference>
<gene>
    <name evidence="10 11" type="primary">plsX</name>
    <name evidence="11" type="ORF">JFY56_17955</name>
</gene>
<comment type="function">
    <text evidence="10">Catalyzes the reversible formation of acyl-phosphate (acyl-PO(4)) from acyl-[acyl-carrier-protein] (acyl-ACP). This enzyme utilizes acyl-ACP as fatty acyl donor, but not acyl-CoA.</text>
</comment>
<dbReference type="InterPro" id="IPR003664">
    <property type="entry name" value="FA_synthesis"/>
</dbReference>
<keyword evidence="11" id="KW-0012">Acyltransferase</keyword>
<keyword evidence="4 10" id="KW-0808">Transferase</keyword>
<comment type="subunit">
    <text evidence="9 10">Homodimer. Probably interacts with PlsY.</text>
</comment>
<evidence type="ECO:0000256" key="4">
    <source>
        <dbReference type="ARBA" id="ARBA00022679"/>
    </source>
</evidence>
<dbReference type="PANTHER" id="PTHR30100:SF1">
    <property type="entry name" value="PHOSPHATE ACYLTRANSFERASE"/>
    <property type="match status" value="1"/>
</dbReference>
<evidence type="ECO:0000256" key="1">
    <source>
        <dbReference type="ARBA" id="ARBA00001232"/>
    </source>
</evidence>
<dbReference type="GO" id="GO:0016746">
    <property type="term" value="F:acyltransferase activity"/>
    <property type="evidence" value="ECO:0007669"/>
    <property type="project" value="UniProtKB-KW"/>
</dbReference>
<comment type="caution">
    <text evidence="11">The sequence shown here is derived from an EMBL/GenBank/DDBJ whole genome shotgun (WGS) entry which is preliminary data.</text>
</comment>
<proteinExistence type="inferred from homology"/>
<name>A0ABS3TVG1_9PSED</name>
<dbReference type="Pfam" id="PF02504">
    <property type="entry name" value="FA_synthesis"/>
    <property type="match status" value="1"/>
</dbReference>
<evidence type="ECO:0000313" key="11">
    <source>
        <dbReference type="EMBL" id="MBO3277108.1"/>
    </source>
</evidence>
<keyword evidence="6 10" id="KW-0594">Phospholipid biosynthesis</keyword>
<keyword evidence="5 10" id="KW-0443">Lipid metabolism</keyword>
<comment type="catalytic activity">
    <reaction evidence="1 10">
        <text>a fatty acyl-[ACP] + phosphate = an acyl phosphate + holo-[ACP]</text>
        <dbReference type="Rhea" id="RHEA:42292"/>
        <dbReference type="Rhea" id="RHEA-COMP:9685"/>
        <dbReference type="Rhea" id="RHEA-COMP:14125"/>
        <dbReference type="ChEBI" id="CHEBI:43474"/>
        <dbReference type="ChEBI" id="CHEBI:59918"/>
        <dbReference type="ChEBI" id="CHEBI:64479"/>
        <dbReference type="ChEBI" id="CHEBI:138651"/>
        <dbReference type="EC" id="2.3.1.274"/>
    </reaction>
</comment>
<evidence type="ECO:0000256" key="8">
    <source>
        <dbReference type="ARBA" id="ARBA00024069"/>
    </source>
</evidence>
<keyword evidence="3 10" id="KW-0444">Lipid biosynthesis</keyword>
<dbReference type="Gene3D" id="3.40.718.10">
    <property type="entry name" value="Isopropylmalate Dehydrogenase"/>
    <property type="match status" value="1"/>
</dbReference>
<evidence type="ECO:0000256" key="3">
    <source>
        <dbReference type="ARBA" id="ARBA00022516"/>
    </source>
</evidence>
<organism evidence="11 12">
    <name type="scientific">Pseudomonas schmalbachii</name>
    <dbReference type="NCBI Taxonomy" id="2816993"/>
    <lineage>
        <taxon>Bacteria</taxon>
        <taxon>Pseudomonadati</taxon>
        <taxon>Pseudomonadota</taxon>
        <taxon>Gammaproteobacteria</taxon>
        <taxon>Pseudomonadales</taxon>
        <taxon>Pseudomonadaceae</taxon>
        <taxon>Pseudomonas</taxon>
    </lineage>
</organism>
<keyword evidence="7 10" id="KW-1208">Phospholipid metabolism</keyword>
<sequence length="337" mass="35685">MSAPIIAIDAMGGDYGPHCIVPACISFLAEHPSLQLVLVGQAPLLEDLIARSSIPALDRQRLHIHHASEVVAMDDRPSQALRGKPDSSMRIALELVRDGKAQACVSAGNTGALMALSRYLLKTLPGIDRPAMVTAVPTQTGSCHLLDLGANVDCSAEHLYQFAIMGAVAAEALGKVRPRVALLNVGTEDIKGNQQVKLAANLLQAASGVNFIGYIEGDGLYRGLADVVVCDGFVGNILLKSSEGLAAMISARLEALFASSLPARAVGLVAMPLLRRLRTELTPAQHNGASFLGLQGIVVKSHGSAGEEGFRSALRRAMIEVRENLPQRLHGRLEHLL</sequence>
<dbReference type="SUPFAM" id="SSF53659">
    <property type="entry name" value="Isocitrate/Isopropylmalate dehydrogenase-like"/>
    <property type="match status" value="1"/>
</dbReference>
<dbReference type="Proteomes" id="UP000669060">
    <property type="component" value="Unassembled WGS sequence"/>
</dbReference>
<dbReference type="PANTHER" id="PTHR30100">
    <property type="entry name" value="FATTY ACID/PHOSPHOLIPID SYNTHESIS PROTEIN PLSX"/>
    <property type="match status" value="1"/>
</dbReference>
<dbReference type="RefSeq" id="WP_208315298.1">
    <property type="nucleotide sequence ID" value="NZ_JAELYA010000007.1"/>
</dbReference>
<dbReference type="EC" id="2.3.1.274" evidence="8 10"/>
<accession>A0ABS3TVG1</accession>
<dbReference type="PIRSF" id="PIRSF002465">
    <property type="entry name" value="Phsphlp_syn_PlsX"/>
    <property type="match status" value="1"/>
</dbReference>
<dbReference type="InterPro" id="IPR012281">
    <property type="entry name" value="Phospholipid_synth_PlsX-like"/>
</dbReference>
<evidence type="ECO:0000256" key="7">
    <source>
        <dbReference type="ARBA" id="ARBA00023264"/>
    </source>
</evidence>